<feature type="transmembrane region" description="Helical" evidence="8">
    <location>
        <begin position="143"/>
        <end position="167"/>
    </location>
</feature>
<reference evidence="9" key="1">
    <citation type="submission" date="2022-10" db="EMBL/GenBank/DDBJ databases">
        <title>Completed Genome Sequence of two octocoral isolated bacterium, Endozoicomonas euniceicola EF212T and Endozoicomonas gorgoniicola PS125T.</title>
        <authorList>
            <person name="Chiou Y.-J."/>
            <person name="Chen Y.-H."/>
        </authorList>
    </citation>
    <scope>NUCLEOTIDE SEQUENCE</scope>
    <source>
        <strain evidence="9">EF212</strain>
    </source>
</reference>
<comment type="subcellular location">
    <subcellularLocation>
        <location evidence="1">Membrane</location>
        <topology evidence="1">Multi-pass membrane protein</topology>
    </subcellularLocation>
</comment>
<accession>A0ABY6GSN3</accession>
<evidence type="ECO:0000256" key="6">
    <source>
        <dbReference type="ARBA" id="ARBA00022989"/>
    </source>
</evidence>
<feature type="transmembrane region" description="Helical" evidence="8">
    <location>
        <begin position="179"/>
        <end position="200"/>
    </location>
</feature>
<keyword evidence="2" id="KW-0813">Transport</keyword>
<keyword evidence="4" id="KW-0547">Nucleotide-binding</keyword>
<keyword evidence="6 8" id="KW-1133">Transmembrane helix</keyword>
<evidence type="ECO:0000256" key="1">
    <source>
        <dbReference type="ARBA" id="ARBA00004141"/>
    </source>
</evidence>
<evidence type="ECO:0000256" key="5">
    <source>
        <dbReference type="ARBA" id="ARBA00022840"/>
    </source>
</evidence>
<evidence type="ECO:0000256" key="3">
    <source>
        <dbReference type="ARBA" id="ARBA00022692"/>
    </source>
</evidence>
<keyword evidence="10" id="KW-1185">Reference proteome</keyword>
<feature type="transmembrane region" description="Helical" evidence="8">
    <location>
        <begin position="6"/>
        <end position="27"/>
    </location>
</feature>
<dbReference type="RefSeq" id="WP_262597952.1">
    <property type="nucleotide sequence ID" value="NZ_CP103300.1"/>
</dbReference>
<dbReference type="InterPro" id="IPR030189">
    <property type="entry name" value="UPS_plant"/>
</dbReference>
<sequence>MVLVHSYAQAVFFSLMSMTCWGSWANTQKLAAKNWRFELFYWDAVLGLLLFSLLAAFTLGSFGAEPGGRTFLEDIQQADLQSIGYGLLGGVFWNIGDFLIIAAISLTGLAIGFPIGAGLSWLGGTIIGYITEINMTGGSSINPVLLFSGMALGITAIYLNMVAYRRLTSQRKGSSMKGIILAVLGGLSIAPFFTVTMYGIDPAFGLSGTGKLTPYSGVVCFALGAFLSTFVINPIFMAQPVAGEPVKIAEYFKGTLTSHLWGILGGSIWMLGFIMSFISAGQAPTIAYALSNAAPLVAISWGVFAWKEFKDTPEGTNKILTFMFLFFIAALVLIALSKS</sequence>
<proteinExistence type="predicted"/>
<dbReference type="EMBL" id="CP103300">
    <property type="protein sequence ID" value="UYM15770.1"/>
    <property type="molecule type" value="Genomic_DNA"/>
</dbReference>
<evidence type="ECO:0000256" key="2">
    <source>
        <dbReference type="ARBA" id="ARBA00022448"/>
    </source>
</evidence>
<feature type="transmembrane region" description="Helical" evidence="8">
    <location>
        <begin position="39"/>
        <end position="63"/>
    </location>
</feature>
<keyword evidence="7 8" id="KW-0472">Membrane</keyword>
<gene>
    <name evidence="9" type="ORF">NX720_23565</name>
</gene>
<feature type="transmembrane region" description="Helical" evidence="8">
    <location>
        <begin position="318"/>
        <end position="336"/>
    </location>
</feature>
<dbReference type="Pfam" id="PF07168">
    <property type="entry name" value="Ureide_permease"/>
    <property type="match status" value="1"/>
</dbReference>
<organism evidence="9 10">
    <name type="scientific">Endozoicomonas euniceicola</name>
    <dbReference type="NCBI Taxonomy" id="1234143"/>
    <lineage>
        <taxon>Bacteria</taxon>
        <taxon>Pseudomonadati</taxon>
        <taxon>Pseudomonadota</taxon>
        <taxon>Gammaproteobacteria</taxon>
        <taxon>Oceanospirillales</taxon>
        <taxon>Endozoicomonadaceae</taxon>
        <taxon>Endozoicomonas</taxon>
    </lineage>
</organism>
<evidence type="ECO:0000313" key="10">
    <source>
        <dbReference type="Proteomes" id="UP001163255"/>
    </source>
</evidence>
<evidence type="ECO:0000256" key="4">
    <source>
        <dbReference type="ARBA" id="ARBA00022741"/>
    </source>
</evidence>
<dbReference type="InterPro" id="IPR009834">
    <property type="entry name" value="Ureide_permease"/>
</dbReference>
<keyword evidence="5" id="KW-0067">ATP-binding</keyword>
<feature type="transmembrane region" description="Helical" evidence="8">
    <location>
        <begin position="259"/>
        <end position="280"/>
    </location>
</feature>
<feature type="transmembrane region" description="Helical" evidence="8">
    <location>
        <begin position="212"/>
        <end position="238"/>
    </location>
</feature>
<evidence type="ECO:0000256" key="8">
    <source>
        <dbReference type="SAM" id="Phobius"/>
    </source>
</evidence>
<dbReference type="Proteomes" id="UP001163255">
    <property type="component" value="Chromosome"/>
</dbReference>
<keyword evidence="3 8" id="KW-0812">Transmembrane</keyword>
<protein>
    <recommendedName>
        <fullName evidence="11">Multidrug DMT transporter permease</fullName>
    </recommendedName>
</protein>
<evidence type="ECO:0000313" key="9">
    <source>
        <dbReference type="EMBL" id="UYM15770.1"/>
    </source>
</evidence>
<feature type="transmembrane region" description="Helical" evidence="8">
    <location>
        <begin position="111"/>
        <end position="131"/>
    </location>
</feature>
<dbReference type="PANTHER" id="PTHR31081:SF5">
    <property type="entry name" value="UREIDE PERMEASE 1-RELATED"/>
    <property type="match status" value="1"/>
</dbReference>
<evidence type="ECO:0008006" key="11">
    <source>
        <dbReference type="Google" id="ProtNLM"/>
    </source>
</evidence>
<dbReference type="PANTHER" id="PTHR31081">
    <property type="entry name" value="UREIDE PERMEASE 1-RELATED-RELATED"/>
    <property type="match status" value="1"/>
</dbReference>
<feature type="transmembrane region" description="Helical" evidence="8">
    <location>
        <begin position="83"/>
        <end position="104"/>
    </location>
</feature>
<name>A0ABY6GSN3_9GAMM</name>
<evidence type="ECO:0000256" key="7">
    <source>
        <dbReference type="ARBA" id="ARBA00023136"/>
    </source>
</evidence>
<feature type="transmembrane region" description="Helical" evidence="8">
    <location>
        <begin position="286"/>
        <end position="306"/>
    </location>
</feature>